<evidence type="ECO:0000256" key="2">
    <source>
        <dbReference type="SAM" id="Phobius"/>
    </source>
</evidence>
<reference evidence="3" key="1">
    <citation type="submission" date="2023-03" db="EMBL/GenBank/DDBJ databases">
        <title>Massive genome expansion in bonnet fungi (Mycena s.s.) driven by repeated elements and novel gene families across ecological guilds.</title>
        <authorList>
            <consortium name="Lawrence Berkeley National Laboratory"/>
            <person name="Harder C.B."/>
            <person name="Miyauchi S."/>
            <person name="Viragh M."/>
            <person name="Kuo A."/>
            <person name="Thoen E."/>
            <person name="Andreopoulos B."/>
            <person name="Lu D."/>
            <person name="Skrede I."/>
            <person name="Drula E."/>
            <person name="Henrissat B."/>
            <person name="Morin E."/>
            <person name="Kohler A."/>
            <person name="Barry K."/>
            <person name="LaButti K."/>
            <person name="Morin E."/>
            <person name="Salamov A."/>
            <person name="Lipzen A."/>
            <person name="Mereny Z."/>
            <person name="Hegedus B."/>
            <person name="Baldrian P."/>
            <person name="Stursova M."/>
            <person name="Weitz H."/>
            <person name="Taylor A."/>
            <person name="Grigoriev I.V."/>
            <person name="Nagy L.G."/>
            <person name="Martin F."/>
            <person name="Kauserud H."/>
        </authorList>
    </citation>
    <scope>NUCLEOTIDE SEQUENCE</scope>
    <source>
        <strain evidence="3">CBHHK067</strain>
    </source>
</reference>
<keyword evidence="2" id="KW-0812">Transmembrane</keyword>
<keyword evidence="4" id="KW-1185">Reference proteome</keyword>
<keyword evidence="2" id="KW-0472">Membrane</keyword>
<organism evidence="3 4">
    <name type="scientific">Mycena rosella</name>
    <name type="common">Pink bonnet</name>
    <name type="synonym">Agaricus rosellus</name>
    <dbReference type="NCBI Taxonomy" id="1033263"/>
    <lineage>
        <taxon>Eukaryota</taxon>
        <taxon>Fungi</taxon>
        <taxon>Dikarya</taxon>
        <taxon>Basidiomycota</taxon>
        <taxon>Agaricomycotina</taxon>
        <taxon>Agaricomycetes</taxon>
        <taxon>Agaricomycetidae</taxon>
        <taxon>Agaricales</taxon>
        <taxon>Marasmiineae</taxon>
        <taxon>Mycenaceae</taxon>
        <taxon>Mycena</taxon>
    </lineage>
</organism>
<evidence type="ECO:0000256" key="1">
    <source>
        <dbReference type="SAM" id="MobiDB-lite"/>
    </source>
</evidence>
<feature type="region of interest" description="Disordered" evidence="1">
    <location>
        <begin position="85"/>
        <end position="183"/>
    </location>
</feature>
<keyword evidence="2" id="KW-1133">Transmembrane helix</keyword>
<feature type="compositionally biased region" description="Polar residues" evidence="1">
    <location>
        <begin position="174"/>
        <end position="183"/>
    </location>
</feature>
<accession>A0AAD7D8X8</accession>
<gene>
    <name evidence="3" type="ORF">B0H17DRAFT_18709</name>
</gene>
<dbReference type="EMBL" id="JARKIE010000102">
    <property type="protein sequence ID" value="KAJ7685859.1"/>
    <property type="molecule type" value="Genomic_DNA"/>
</dbReference>
<feature type="transmembrane region" description="Helical" evidence="2">
    <location>
        <begin position="6"/>
        <end position="26"/>
    </location>
</feature>
<dbReference type="Proteomes" id="UP001221757">
    <property type="component" value="Unassembled WGS sequence"/>
</dbReference>
<sequence length="183" mass="19758">MSGMSVLSKISTFFTTTLLCMYAFLLRPFVPRPARHTSSVTPYPLAPDLEGRVIEIAGGSGKCAEKGTDLEQGIFTDRAEQTDLFSGPQALAPKQQRAPNARGISRAMSRSSFTGVKGMKDKTIPAPPLSVVTNSVRPPAPPHKRAASKATGENTALPPRKPTPLRRMPRYLNLTGTSLRSPR</sequence>
<evidence type="ECO:0000313" key="4">
    <source>
        <dbReference type="Proteomes" id="UP001221757"/>
    </source>
</evidence>
<comment type="caution">
    <text evidence="3">The sequence shown here is derived from an EMBL/GenBank/DDBJ whole genome shotgun (WGS) entry which is preliminary data.</text>
</comment>
<dbReference type="AlphaFoldDB" id="A0AAD7D8X8"/>
<proteinExistence type="predicted"/>
<evidence type="ECO:0000313" key="3">
    <source>
        <dbReference type="EMBL" id="KAJ7685859.1"/>
    </source>
</evidence>
<protein>
    <submittedName>
        <fullName evidence="3">Uncharacterized protein</fullName>
    </submittedName>
</protein>
<name>A0AAD7D8X8_MYCRO</name>